<organism evidence="1 2">
    <name type="scientific">Ruegeria atlantica</name>
    <dbReference type="NCBI Taxonomy" id="81569"/>
    <lineage>
        <taxon>Bacteria</taxon>
        <taxon>Pseudomonadati</taxon>
        <taxon>Pseudomonadota</taxon>
        <taxon>Alphaproteobacteria</taxon>
        <taxon>Rhodobacterales</taxon>
        <taxon>Roseobacteraceae</taxon>
        <taxon>Ruegeria</taxon>
    </lineage>
</organism>
<dbReference type="AlphaFoldDB" id="A0A0N7LNC4"/>
<reference evidence="2" key="1">
    <citation type="submission" date="2015-09" db="EMBL/GenBank/DDBJ databases">
        <authorList>
            <person name="Rodrigo-Torres L."/>
            <person name="Arahal D.R."/>
        </authorList>
    </citation>
    <scope>NUCLEOTIDE SEQUENCE [LARGE SCALE GENOMIC DNA]</scope>
    <source>
        <strain evidence="2">CECT 4293</strain>
    </source>
</reference>
<dbReference type="RefSeq" id="WP_145975776.1">
    <property type="nucleotide sequence ID" value="NZ_CYPS01000011.1"/>
</dbReference>
<accession>A0A0N7LNC4</accession>
<name>A0A0N7LNC4_9RHOB</name>
<protein>
    <submittedName>
        <fullName evidence="1">Uncharacterized protein</fullName>
    </submittedName>
</protein>
<keyword evidence="2" id="KW-1185">Reference proteome</keyword>
<dbReference type="EMBL" id="CYPS01000011">
    <property type="protein sequence ID" value="CUH42028.1"/>
    <property type="molecule type" value="Genomic_DNA"/>
</dbReference>
<proteinExistence type="predicted"/>
<evidence type="ECO:0000313" key="1">
    <source>
        <dbReference type="EMBL" id="CUH42028.1"/>
    </source>
</evidence>
<dbReference type="Proteomes" id="UP000050786">
    <property type="component" value="Unassembled WGS sequence"/>
</dbReference>
<evidence type="ECO:0000313" key="2">
    <source>
        <dbReference type="Proteomes" id="UP000050786"/>
    </source>
</evidence>
<sequence>MRVFEKHFGGLAEKIQKRRKTDAELEEICRDFELLMTSRQSEFAQEDVWNDAFNSSLAGLKKEILAKLEPD</sequence>
<gene>
    <name evidence="1" type="ORF">RUM4293_00913</name>
</gene>